<dbReference type="AlphaFoldDB" id="A0A914YZ41"/>
<sequence>MQKLDVESSEVLPESLNLFSSKQVLVAHESSAHVLVLPSSQLGSLPIMYKYACGNNMIDLRECLLSTSFKIVKKQTVKNDDGTTVTKTVNIDKNDKVAFLNGFGATFIKNLKLSINGRMVYNSNDLYAFTAYFHQLLNLNNQNSNQLQAAGFYKDSDESQISGDGFDSRADLYKNDGQFDCISKIYADIMDCPRYLLSNQTLEIELTPNNNHFLLINNGDQKTDYHVQILDSKLFVKNINLIPQLSYQIEEKLNAGNCVKMPFDRHITKAFYINPGRYTYDSTLHFSFIPKIVFAALVPTKDFHGTPNSSPFKFSSSHIQSIRLSVNGRSVPSSEYTCNFTLKKYGRVFYDLIAAAPHALVNLKSYANHSTIFAFDMRNTKNPKYSELQRVGPTAISLEFNQQVEAGGLQLITLSIFENPLLN</sequence>
<dbReference type="WBParaSite" id="PSU_v2.g5215.t1">
    <property type="protein sequence ID" value="PSU_v2.g5215.t1"/>
    <property type="gene ID" value="PSU_v2.g5215"/>
</dbReference>
<name>A0A914YZ41_9BILA</name>
<dbReference type="Proteomes" id="UP000887577">
    <property type="component" value="Unplaced"/>
</dbReference>
<accession>A0A914YZ41</accession>
<evidence type="ECO:0000313" key="1">
    <source>
        <dbReference type="Proteomes" id="UP000887577"/>
    </source>
</evidence>
<keyword evidence="1" id="KW-1185">Reference proteome</keyword>
<reference evidence="2" key="1">
    <citation type="submission" date="2022-11" db="UniProtKB">
        <authorList>
            <consortium name="WormBaseParasite"/>
        </authorList>
    </citation>
    <scope>IDENTIFICATION</scope>
</reference>
<proteinExistence type="predicted"/>
<evidence type="ECO:0000313" key="2">
    <source>
        <dbReference type="WBParaSite" id="PSU_v2.g5215.t1"/>
    </source>
</evidence>
<organism evidence="1 2">
    <name type="scientific">Panagrolaimus superbus</name>
    <dbReference type="NCBI Taxonomy" id="310955"/>
    <lineage>
        <taxon>Eukaryota</taxon>
        <taxon>Metazoa</taxon>
        <taxon>Ecdysozoa</taxon>
        <taxon>Nematoda</taxon>
        <taxon>Chromadorea</taxon>
        <taxon>Rhabditida</taxon>
        <taxon>Tylenchina</taxon>
        <taxon>Panagrolaimomorpha</taxon>
        <taxon>Panagrolaimoidea</taxon>
        <taxon>Panagrolaimidae</taxon>
        <taxon>Panagrolaimus</taxon>
    </lineage>
</organism>
<protein>
    <submittedName>
        <fullName evidence="2">Uncharacterized protein</fullName>
    </submittedName>
</protein>